<keyword evidence="2" id="KW-0131">Cell cycle</keyword>
<organism evidence="4 5">
    <name type="scientific">Tetracentron sinense</name>
    <name type="common">Spur-leaf</name>
    <dbReference type="NCBI Taxonomy" id="13715"/>
    <lineage>
        <taxon>Eukaryota</taxon>
        <taxon>Viridiplantae</taxon>
        <taxon>Streptophyta</taxon>
        <taxon>Embryophyta</taxon>
        <taxon>Tracheophyta</taxon>
        <taxon>Spermatophyta</taxon>
        <taxon>Magnoliopsida</taxon>
        <taxon>Trochodendrales</taxon>
        <taxon>Trochodendraceae</taxon>
        <taxon>Tetracentron</taxon>
    </lineage>
</organism>
<name>A0A834YZV7_TETSI</name>
<dbReference type="AlphaFoldDB" id="A0A834YZV7"/>
<evidence type="ECO:0000313" key="5">
    <source>
        <dbReference type="Proteomes" id="UP000655225"/>
    </source>
</evidence>
<evidence type="ECO:0000256" key="2">
    <source>
        <dbReference type="ARBA" id="ARBA00023306"/>
    </source>
</evidence>
<gene>
    <name evidence="4" type="ORF">HHK36_020978</name>
</gene>
<dbReference type="Proteomes" id="UP000655225">
    <property type="component" value="Unassembled WGS sequence"/>
</dbReference>
<dbReference type="InterPro" id="IPR040389">
    <property type="entry name" value="SMR"/>
</dbReference>
<proteinExistence type="predicted"/>
<evidence type="ECO:0000256" key="1">
    <source>
        <dbReference type="ARBA" id="ARBA00023013"/>
    </source>
</evidence>
<keyword evidence="1" id="KW-0649">Protein kinase inhibitor</keyword>
<dbReference type="GO" id="GO:0004860">
    <property type="term" value="F:protein kinase inhibitor activity"/>
    <property type="evidence" value="ECO:0007669"/>
    <property type="project" value="UniProtKB-KW"/>
</dbReference>
<dbReference type="OrthoDB" id="1935525at2759"/>
<sequence length="115" mass="12777">MVSICRTEEKSVPTSSATFSKLLEGGDQIQRSISVVDGEVTVTVTVAESEMWSREKCTTPTAKEFKIPEMLTCPPAPRKRRDSSSSFSRLPSSVRVKEYFVPPNLEAVFALSKFK</sequence>
<evidence type="ECO:0000256" key="3">
    <source>
        <dbReference type="SAM" id="MobiDB-lite"/>
    </source>
</evidence>
<reference evidence="4 5" key="1">
    <citation type="submission" date="2020-04" db="EMBL/GenBank/DDBJ databases">
        <title>Plant Genome Project.</title>
        <authorList>
            <person name="Zhang R.-G."/>
        </authorList>
    </citation>
    <scope>NUCLEOTIDE SEQUENCE [LARGE SCALE GENOMIC DNA]</scope>
    <source>
        <strain evidence="4">YNK0</strain>
        <tissue evidence="4">Leaf</tissue>
    </source>
</reference>
<dbReference type="OMA" id="RESSYCE"/>
<dbReference type="GO" id="GO:0032875">
    <property type="term" value="P:regulation of DNA endoreduplication"/>
    <property type="evidence" value="ECO:0007669"/>
    <property type="project" value="InterPro"/>
</dbReference>
<accession>A0A834YZV7</accession>
<dbReference type="PANTHER" id="PTHR33142">
    <property type="entry name" value="CYCLIN-DEPENDENT PROTEIN KINASE INHIBITOR SMR13"/>
    <property type="match status" value="1"/>
</dbReference>
<comment type="caution">
    <text evidence="4">The sequence shown here is derived from an EMBL/GenBank/DDBJ whole genome shotgun (WGS) entry which is preliminary data.</text>
</comment>
<dbReference type="PANTHER" id="PTHR33142:SF40">
    <property type="entry name" value="CYCLIN-DEPENDENT PROTEIN KINASE INHIBITOR SMR6"/>
    <property type="match status" value="1"/>
</dbReference>
<keyword evidence="5" id="KW-1185">Reference proteome</keyword>
<dbReference type="EMBL" id="JABCRI010000014">
    <property type="protein sequence ID" value="KAF8394761.1"/>
    <property type="molecule type" value="Genomic_DNA"/>
</dbReference>
<evidence type="ECO:0000313" key="4">
    <source>
        <dbReference type="EMBL" id="KAF8394761.1"/>
    </source>
</evidence>
<feature type="region of interest" description="Disordered" evidence="3">
    <location>
        <begin position="72"/>
        <end position="91"/>
    </location>
</feature>
<protein>
    <submittedName>
        <fullName evidence="4">Uncharacterized protein</fullName>
    </submittedName>
</protein>